<evidence type="ECO:0000313" key="5">
    <source>
        <dbReference type="EMBL" id="PPK92157.1"/>
    </source>
</evidence>
<dbReference type="InterPro" id="IPR003594">
    <property type="entry name" value="HATPase_dom"/>
</dbReference>
<comment type="caution">
    <text evidence="5">The sequence shown here is derived from an EMBL/GenBank/DDBJ whole genome shotgun (WGS) entry which is preliminary data.</text>
</comment>
<dbReference type="Gene3D" id="3.30.450.20">
    <property type="entry name" value="PAS domain"/>
    <property type="match status" value="1"/>
</dbReference>
<dbReference type="Proteomes" id="UP000239485">
    <property type="component" value="Unassembled WGS sequence"/>
</dbReference>
<dbReference type="InterPro" id="IPR001932">
    <property type="entry name" value="PPM-type_phosphatase-like_dom"/>
</dbReference>
<dbReference type="OrthoDB" id="319881at2"/>
<dbReference type="RefSeq" id="WP_146099634.1">
    <property type="nucleotide sequence ID" value="NZ_PTJD01000016.1"/>
</dbReference>
<dbReference type="InterPro" id="IPR036457">
    <property type="entry name" value="PPM-type-like_dom_sf"/>
</dbReference>
<dbReference type="Pfam" id="PF13185">
    <property type="entry name" value="GAF_2"/>
    <property type="match status" value="1"/>
</dbReference>
<dbReference type="Pfam" id="PF07228">
    <property type="entry name" value="SpoIIE"/>
    <property type="match status" value="1"/>
</dbReference>
<dbReference type="SUPFAM" id="SSF55785">
    <property type="entry name" value="PYP-like sensor domain (PAS domain)"/>
    <property type="match status" value="1"/>
</dbReference>
<dbReference type="InterPro" id="IPR035965">
    <property type="entry name" value="PAS-like_dom_sf"/>
</dbReference>
<dbReference type="InterPro" id="IPR013656">
    <property type="entry name" value="PAS_4"/>
</dbReference>
<protein>
    <submittedName>
        <fullName evidence="5">PAS domain S-box-containing protein</fullName>
    </submittedName>
</protein>
<dbReference type="SMART" id="SM00065">
    <property type="entry name" value="GAF"/>
    <property type="match status" value="1"/>
</dbReference>
<dbReference type="Pfam" id="PF08448">
    <property type="entry name" value="PAS_4"/>
    <property type="match status" value="1"/>
</dbReference>
<keyword evidence="6" id="KW-1185">Reference proteome</keyword>
<gene>
    <name evidence="5" type="ORF">CLV92_11618</name>
</gene>
<dbReference type="GO" id="GO:0016791">
    <property type="term" value="F:phosphatase activity"/>
    <property type="evidence" value="ECO:0007669"/>
    <property type="project" value="TreeGrafter"/>
</dbReference>
<dbReference type="CDD" id="cd16936">
    <property type="entry name" value="HATPase_RsbW-like"/>
    <property type="match status" value="1"/>
</dbReference>
<keyword evidence="1" id="KW-0378">Hydrolase</keyword>
<dbReference type="PANTHER" id="PTHR43156">
    <property type="entry name" value="STAGE II SPORULATION PROTEIN E-RELATED"/>
    <property type="match status" value="1"/>
</dbReference>
<evidence type="ECO:0000259" key="3">
    <source>
        <dbReference type="SMART" id="SM00065"/>
    </source>
</evidence>
<sequence>MARDTSPVDHSAVFAAIPTPYLVMDRDLVIVDANPAYLATTGRTLAEIVGRPVFEAFPGNPSEDEPDGGVAKVRASFERARDTGVMDTMPVQKYDITDGSGDYTERYWSLISVPVPDEDGRTAYVVQRAQDVTDYIHEREGARQERAHDAAWRRIEEVEADLYARGEELRTALAAEAATARRLQGLAELALQLSDAETVRDLAEALVARATAALGCFGGAVAVLDEQRGRLAATVAGDLGPRTQPLFGDLPLNGPLPLSVAAATGRRVLLCDPDEARAWAAEMELVAAVTGAQAWAVLPLTVGERRLGALVLHWRAPRRFPPEDLEILEAFAAQCAQGLDRLQVRQAERAATAASQRLSETLQRSLLTEPPRLEDLQIEVRYQPAAQEAQVGGDWYDAFVVPGRDGTGGDSTGGGSTVLVIGDVAGHDRDAAAAMAQVRNVLRGVAHTAPGSPAVVLSALDRAMADLGVDALATAVLAQVEQSAAETRTGTRTLRWSAAGHPPPLLVLPSGQVEVLQGRGDLLLGLDPDAPRSDAERALAPGTTVLLYTDGLVERRSADLNQGVEWLRETAARFAHLPLPRFCDAILGELPGAVEDDVAVLALRTRQATSAGTAAEAPAPVAVPRPAPPRSAAPEEDRGGALVVLEPAPTSVRAARDHVRACCRAAGVDEDTCDTAVLLASETVTNAFIHGRSEARLRVLATAACVHVEVGDDNARRPVRAERNDAALDGRGLDILDILASSWGVRDEPEGKVVWFQVTGPGDGGAA</sequence>
<organism evidence="5 6">
    <name type="scientific">Kineococcus xinjiangensis</name>
    <dbReference type="NCBI Taxonomy" id="512762"/>
    <lineage>
        <taxon>Bacteria</taxon>
        <taxon>Bacillati</taxon>
        <taxon>Actinomycetota</taxon>
        <taxon>Actinomycetes</taxon>
        <taxon>Kineosporiales</taxon>
        <taxon>Kineosporiaceae</taxon>
        <taxon>Kineococcus</taxon>
    </lineage>
</organism>
<dbReference type="AlphaFoldDB" id="A0A2S6ID82"/>
<feature type="domain" description="GAF" evidence="3">
    <location>
        <begin position="198"/>
        <end position="349"/>
    </location>
</feature>
<feature type="region of interest" description="Disordered" evidence="2">
    <location>
        <begin position="609"/>
        <end position="638"/>
    </location>
</feature>
<dbReference type="PANTHER" id="PTHR43156:SF2">
    <property type="entry name" value="STAGE II SPORULATION PROTEIN E"/>
    <property type="match status" value="1"/>
</dbReference>
<dbReference type="Gene3D" id="3.60.40.10">
    <property type="entry name" value="PPM-type phosphatase domain"/>
    <property type="match status" value="1"/>
</dbReference>
<evidence type="ECO:0000313" key="6">
    <source>
        <dbReference type="Proteomes" id="UP000239485"/>
    </source>
</evidence>
<dbReference type="Gene3D" id="3.30.565.10">
    <property type="entry name" value="Histidine kinase-like ATPase, C-terminal domain"/>
    <property type="match status" value="1"/>
</dbReference>
<feature type="domain" description="PPM-type phosphatase" evidence="4">
    <location>
        <begin position="375"/>
        <end position="605"/>
    </location>
</feature>
<dbReference type="Gene3D" id="3.30.450.40">
    <property type="match status" value="1"/>
</dbReference>
<dbReference type="EMBL" id="PTJD01000016">
    <property type="protein sequence ID" value="PPK92157.1"/>
    <property type="molecule type" value="Genomic_DNA"/>
</dbReference>
<evidence type="ECO:0000256" key="1">
    <source>
        <dbReference type="ARBA" id="ARBA00022801"/>
    </source>
</evidence>
<proteinExistence type="predicted"/>
<dbReference type="NCBIfam" id="TIGR00229">
    <property type="entry name" value="sensory_box"/>
    <property type="match status" value="1"/>
</dbReference>
<dbReference type="Pfam" id="PF13581">
    <property type="entry name" value="HATPase_c_2"/>
    <property type="match status" value="1"/>
</dbReference>
<feature type="compositionally biased region" description="Low complexity" evidence="2">
    <location>
        <begin position="609"/>
        <end position="620"/>
    </location>
</feature>
<dbReference type="InterPro" id="IPR000014">
    <property type="entry name" value="PAS"/>
</dbReference>
<reference evidence="5 6" key="1">
    <citation type="submission" date="2018-02" db="EMBL/GenBank/DDBJ databases">
        <title>Genomic Encyclopedia of Archaeal and Bacterial Type Strains, Phase II (KMG-II): from individual species to whole genera.</title>
        <authorList>
            <person name="Goeker M."/>
        </authorList>
    </citation>
    <scope>NUCLEOTIDE SEQUENCE [LARGE SCALE GENOMIC DNA]</scope>
    <source>
        <strain evidence="5 6">DSM 22857</strain>
    </source>
</reference>
<dbReference type="InterPro" id="IPR003018">
    <property type="entry name" value="GAF"/>
</dbReference>
<dbReference type="InterPro" id="IPR052016">
    <property type="entry name" value="Bact_Sigma-Reg"/>
</dbReference>
<dbReference type="SMART" id="SM00331">
    <property type="entry name" value="PP2C_SIG"/>
    <property type="match status" value="1"/>
</dbReference>
<dbReference type="InterPro" id="IPR036890">
    <property type="entry name" value="HATPase_C_sf"/>
</dbReference>
<name>A0A2S6ID82_9ACTN</name>
<feature type="compositionally biased region" description="Pro residues" evidence="2">
    <location>
        <begin position="621"/>
        <end position="631"/>
    </location>
</feature>
<accession>A0A2S6ID82</accession>
<dbReference type="CDD" id="cd00130">
    <property type="entry name" value="PAS"/>
    <property type="match status" value="1"/>
</dbReference>
<dbReference type="InterPro" id="IPR029016">
    <property type="entry name" value="GAF-like_dom_sf"/>
</dbReference>
<dbReference type="SUPFAM" id="SSF55781">
    <property type="entry name" value="GAF domain-like"/>
    <property type="match status" value="1"/>
</dbReference>
<evidence type="ECO:0000256" key="2">
    <source>
        <dbReference type="SAM" id="MobiDB-lite"/>
    </source>
</evidence>
<evidence type="ECO:0000259" key="4">
    <source>
        <dbReference type="SMART" id="SM00331"/>
    </source>
</evidence>